<name>A0A146F436_ASPKA</name>
<organism evidence="1 2">
    <name type="scientific">Aspergillus kawachii</name>
    <name type="common">White koji mold</name>
    <name type="synonym">Aspergillus awamori var. kawachi</name>
    <dbReference type="NCBI Taxonomy" id="1069201"/>
    <lineage>
        <taxon>Eukaryota</taxon>
        <taxon>Fungi</taxon>
        <taxon>Dikarya</taxon>
        <taxon>Ascomycota</taxon>
        <taxon>Pezizomycotina</taxon>
        <taxon>Eurotiomycetes</taxon>
        <taxon>Eurotiomycetidae</taxon>
        <taxon>Eurotiales</taxon>
        <taxon>Aspergillaceae</taxon>
        <taxon>Aspergillus</taxon>
        <taxon>Aspergillus subgen. Circumdati</taxon>
    </lineage>
</organism>
<proteinExistence type="predicted"/>
<dbReference type="AlphaFoldDB" id="A0A146F436"/>
<comment type="caution">
    <text evidence="1">The sequence shown here is derived from an EMBL/GenBank/DDBJ whole genome shotgun (WGS) entry which is preliminary data.</text>
</comment>
<sequence length="57" mass="6568">MPEQIFSASLRDSLDLQMDSIPHSTDFTGLRLAGWQCYTDEPRHVQRVPQELGYTTE</sequence>
<accession>A0A146F436</accession>
<protein>
    <submittedName>
        <fullName evidence="1">NADPH-cytochrome P450 reductase</fullName>
    </submittedName>
</protein>
<dbReference type="Proteomes" id="UP000075230">
    <property type="component" value="Unassembled WGS sequence"/>
</dbReference>
<evidence type="ECO:0000313" key="1">
    <source>
        <dbReference type="EMBL" id="GAT20865.1"/>
    </source>
</evidence>
<gene>
    <name evidence="1" type="ORF">RIB2604_00803450</name>
</gene>
<reference evidence="1 2" key="1">
    <citation type="journal article" date="2016" name="DNA Res.">
        <title>Genome sequence of Aspergillus luchuensis NBRC 4314.</title>
        <authorList>
            <person name="Yamada O."/>
            <person name="Machida M."/>
            <person name="Hosoyama A."/>
            <person name="Goto M."/>
            <person name="Takahashi T."/>
            <person name="Futagami T."/>
            <person name="Yamagata Y."/>
            <person name="Takeuchi M."/>
            <person name="Kobayashi T."/>
            <person name="Koike H."/>
            <person name="Abe K."/>
            <person name="Asai K."/>
            <person name="Arita M."/>
            <person name="Fujita N."/>
            <person name="Fukuda K."/>
            <person name="Higa K."/>
            <person name="Horikawa H."/>
            <person name="Ishikawa T."/>
            <person name="Jinno K."/>
            <person name="Kato Y."/>
            <person name="Kirimura K."/>
            <person name="Mizutani O."/>
            <person name="Nakasone K."/>
            <person name="Sano M."/>
            <person name="Shiraishi Y."/>
            <person name="Tsukahara M."/>
            <person name="Gomi K."/>
        </authorList>
    </citation>
    <scope>NUCLEOTIDE SEQUENCE [LARGE SCALE GENOMIC DNA]</scope>
    <source>
        <strain evidence="1 2">RIB 2604</strain>
    </source>
</reference>
<reference evidence="2" key="2">
    <citation type="submission" date="2016-02" db="EMBL/GenBank/DDBJ databases">
        <title>Genome sequencing of Aspergillus luchuensis NBRC 4314.</title>
        <authorList>
            <person name="Yamada O."/>
        </authorList>
    </citation>
    <scope>NUCLEOTIDE SEQUENCE [LARGE SCALE GENOMIC DNA]</scope>
    <source>
        <strain evidence="2">RIB 2604</strain>
    </source>
</reference>
<evidence type="ECO:0000313" key="2">
    <source>
        <dbReference type="Proteomes" id="UP000075230"/>
    </source>
</evidence>
<dbReference type="EMBL" id="BCWF01000008">
    <property type="protein sequence ID" value="GAT20865.1"/>
    <property type="molecule type" value="Genomic_DNA"/>
</dbReference>